<proteinExistence type="predicted"/>
<dbReference type="InterPro" id="IPR013108">
    <property type="entry name" value="Amidohydro_3"/>
</dbReference>
<gene>
    <name evidence="2" type="ORF">UFOPK2602_01530</name>
    <name evidence="3" type="ORF">UFOPK2806_01655</name>
    <name evidence="4" type="ORF">UFOPK3417_01597</name>
    <name evidence="5" type="ORF">UFOPK4306_01076</name>
</gene>
<dbReference type="SUPFAM" id="SSF51556">
    <property type="entry name" value="Metallo-dependent hydrolases"/>
    <property type="match status" value="1"/>
</dbReference>
<dbReference type="EMBL" id="CAFBQP010000035">
    <property type="protein sequence ID" value="CAB5061621.1"/>
    <property type="molecule type" value="Genomic_DNA"/>
</dbReference>
<reference evidence="2" key="1">
    <citation type="submission" date="2020-05" db="EMBL/GenBank/DDBJ databases">
        <authorList>
            <person name="Chiriac C."/>
            <person name="Salcher M."/>
            <person name="Ghai R."/>
            <person name="Kavagutti S V."/>
        </authorList>
    </citation>
    <scope>NUCLEOTIDE SEQUENCE</scope>
</reference>
<evidence type="ECO:0000313" key="2">
    <source>
        <dbReference type="EMBL" id="CAB4717900.1"/>
    </source>
</evidence>
<dbReference type="InterPro" id="IPR032466">
    <property type="entry name" value="Metal_Hydrolase"/>
</dbReference>
<feature type="domain" description="Amidohydrolase 3" evidence="1">
    <location>
        <begin position="45"/>
        <end position="230"/>
    </location>
</feature>
<dbReference type="SUPFAM" id="SSF51338">
    <property type="entry name" value="Composite domain of metallo-dependent hydrolases"/>
    <property type="match status" value="1"/>
</dbReference>
<protein>
    <submittedName>
        <fullName evidence="2">Unannotated protein</fullName>
    </submittedName>
</protein>
<name>A0A6J6R1Y9_9ZZZZ</name>
<dbReference type="EMBL" id="CAFBLR010000186">
    <property type="protein sequence ID" value="CAB4883432.1"/>
    <property type="molecule type" value="Genomic_DNA"/>
</dbReference>
<evidence type="ECO:0000313" key="5">
    <source>
        <dbReference type="EMBL" id="CAB5061621.1"/>
    </source>
</evidence>
<dbReference type="InterPro" id="IPR050378">
    <property type="entry name" value="Metallo-dep_Hydrolases_sf"/>
</dbReference>
<dbReference type="EMBL" id="CAEZXX010000112">
    <property type="protein sequence ID" value="CAB4717900.1"/>
    <property type="molecule type" value="Genomic_DNA"/>
</dbReference>
<organism evidence="2">
    <name type="scientific">freshwater metagenome</name>
    <dbReference type="NCBI Taxonomy" id="449393"/>
    <lineage>
        <taxon>unclassified sequences</taxon>
        <taxon>metagenomes</taxon>
        <taxon>ecological metagenomes</taxon>
    </lineage>
</organism>
<dbReference type="PANTHER" id="PTHR11647:SF1">
    <property type="entry name" value="COLLAPSIN RESPONSE MEDIATOR PROTEIN"/>
    <property type="match status" value="1"/>
</dbReference>
<evidence type="ECO:0000313" key="3">
    <source>
        <dbReference type="EMBL" id="CAB4760938.1"/>
    </source>
</evidence>
<evidence type="ECO:0000313" key="4">
    <source>
        <dbReference type="EMBL" id="CAB4883432.1"/>
    </source>
</evidence>
<dbReference type="PANTHER" id="PTHR11647">
    <property type="entry name" value="HYDRANTOINASE/DIHYDROPYRIMIDINASE FAMILY MEMBER"/>
    <property type="match status" value="1"/>
</dbReference>
<dbReference type="GO" id="GO:0005829">
    <property type="term" value="C:cytosol"/>
    <property type="evidence" value="ECO:0007669"/>
    <property type="project" value="TreeGrafter"/>
</dbReference>
<dbReference type="Pfam" id="PF07969">
    <property type="entry name" value="Amidohydro_3"/>
    <property type="match status" value="2"/>
</dbReference>
<dbReference type="AlphaFoldDB" id="A0A6J6R1Y9"/>
<dbReference type="EMBL" id="CAEZYY010000023">
    <property type="protein sequence ID" value="CAB4760938.1"/>
    <property type="molecule type" value="Genomic_DNA"/>
</dbReference>
<feature type="domain" description="Amidohydrolase 3" evidence="1">
    <location>
        <begin position="419"/>
        <end position="543"/>
    </location>
</feature>
<evidence type="ECO:0000259" key="1">
    <source>
        <dbReference type="Pfam" id="PF07969"/>
    </source>
</evidence>
<dbReference type="InterPro" id="IPR011059">
    <property type="entry name" value="Metal-dep_hydrolase_composite"/>
</dbReference>
<dbReference type="Gene3D" id="3.20.20.140">
    <property type="entry name" value="Metal-dependent hydrolases"/>
    <property type="match status" value="2"/>
</dbReference>
<dbReference type="GO" id="GO:0016812">
    <property type="term" value="F:hydrolase activity, acting on carbon-nitrogen (but not peptide) bonds, in cyclic amides"/>
    <property type="evidence" value="ECO:0007669"/>
    <property type="project" value="TreeGrafter"/>
</dbReference>
<accession>A0A6J6R1Y9</accession>
<sequence length="565" mass="61224">MLDLIIRNGRIVDGTGLPAYRGDVGVAGGRLVSVGRSLEHATAGRIIDAAGKVVSPGFIDPHTHYDAQMCFDPYLFPAIEHGVTSVVTGNCSLSLAPVRATQREDFSAMFRLIEEMPKAAFDTGVDWRWGESFGGMVEAVGKDIAANVAPLVGHSVLRLFVLGDNARRAATADEVARMCDVLRECLDAGAVGLSTSFIDIDPSMHPVPSRWAPHAELQALCAVLGEKGRMLQVVHEFFDAGLTVSRIEMMADLSRRYSIPTTLSPLFHNNTMPHAVTQVLEAVERAWASGARVWPQVQTRPIDISWTLAERSLMFLVIPGWWPVLSLNTHAEKMEAFTDPLTRGSLVAGLNLLADMPSSNLTLNPSSYVVRQVGSDRNRDLVGRTLGDIAVERGTTPSELLIDLSVEEDLQTWFMRADIGHDNAEAVGAMLAHPFVHVGASDGGAHVGSFATFGDTGHLFSQYVRKTHSLRLEDAVKKITLDTATIWGLDDRGVLKEGKAADICVFDADTIDRGPEVASDDFPGDAIRWIRRQVGVHSVIVNGVETWSAAEGYVAGARGGRMITR</sequence>